<dbReference type="InParanoid" id="B3RVZ9"/>
<dbReference type="Proteomes" id="UP000009022">
    <property type="component" value="Unassembled WGS sequence"/>
</dbReference>
<dbReference type="Pfam" id="PF00097">
    <property type="entry name" value="zf-C3HC4"/>
    <property type="match status" value="1"/>
</dbReference>
<dbReference type="Gene3D" id="3.10.110.10">
    <property type="entry name" value="Ubiquitin Conjugating Enzyme"/>
    <property type="match status" value="1"/>
</dbReference>
<dbReference type="PROSITE" id="PS50908">
    <property type="entry name" value="RWD"/>
    <property type="match status" value="1"/>
</dbReference>
<dbReference type="SUPFAM" id="SSF57850">
    <property type="entry name" value="RING/U-box"/>
    <property type="match status" value="1"/>
</dbReference>
<dbReference type="OrthoDB" id="8062037at2759"/>
<feature type="domain" description="RWD" evidence="7">
    <location>
        <begin position="13"/>
        <end position="114"/>
    </location>
</feature>
<accession>B3RVZ9</accession>
<evidence type="ECO:0008006" key="10">
    <source>
        <dbReference type="Google" id="ProtNLM"/>
    </source>
</evidence>
<dbReference type="InterPro" id="IPR018957">
    <property type="entry name" value="Znf_C3HC4_RING-type"/>
</dbReference>
<reference evidence="8 9" key="1">
    <citation type="journal article" date="2008" name="Nature">
        <title>The Trichoplax genome and the nature of placozoans.</title>
        <authorList>
            <person name="Srivastava M."/>
            <person name="Begovic E."/>
            <person name="Chapman J."/>
            <person name="Putnam N.H."/>
            <person name="Hellsten U."/>
            <person name="Kawashima T."/>
            <person name="Kuo A."/>
            <person name="Mitros T."/>
            <person name="Salamov A."/>
            <person name="Carpenter M.L."/>
            <person name="Signorovitch A.Y."/>
            <person name="Moreno M.A."/>
            <person name="Kamm K."/>
            <person name="Grimwood J."/>
            <person name="Schmutz J."/>
            <person name="Shapiro H."/>
            <person name="Grigoriev I.V."/>
            <person name="Buss L.W."/>
            <person name="Schierwater B."/>
            <person name="Dellaporta S.L."/>
            <person name="Rokhsar D.S."/>
        </authorList>
    </citation>
    <scope>NUCLEOTIDE SEQUENCE [LARGE SCALE GENOMIC DNA]</scope>
    <source>
        <strain evidence="8 9">Grell-BS-1999</strain>
    </source>
</reference>
<evidence type="ECO:0000313" key="8">
    <source>
        <dbReference type="EMBL" id="EDV25583.1"/>
    </source>
</evidence>
<dbReference type="PANTHER" id="PTHR40237">
    <property type="entry name" value="LD44813P"/>
    <property type="match status" value="1"/>
</dbReference>
<evidence type="ECO:0000313" key="9">
    <source>
        <dbReference type="Proteomes" id="UP000009022"/>
    </source>
</evidence>
<proteinExistence type="predicted"/>
<dbReference type="PANTHER" id="PTHR40237:SF1">
    <property type="entry name" value="LD44813P"/>
    <property type="match status" value="1"/>
</dbReference>
<name>B3RVZ9_TRIAD</name>
<dbReference type="HOGENOM" id="CLU_802333_0_0_1"/>
<dbReference type="PhylomeDB" id="B3RVZ9"/>
<keyword evidence="9" id="KW-1185">Reference proteome</keyword>
<dbReference type="OMA" id="WAHQQAR"/>
<keyword evidence="5" id="KW-0175">Coiled coil</keyword>
<evidence type="ECO:0000256" key="5">
    <source>
        <dbReference type="SAM" id="Coils"/>
    </source>
</evidence>
<dbReference type="RefSeq" id="XP_002111616.1">
    <property type="nucleotide sequence ID" value="XM_002111580.1"/>
</dbReference>
<organism evidence="8 9">
    <name type="scientific">Trichoplax adhaerens</name>
    <name type="common">Trichoplax reptans</name>
    <dbReference type="NCBI Taxonomy" id="10228"/>
    <lineage>
        <taxon>Eukaryota</taxon>
        <taxon>Metazoa</taxon>
        <taxon>Placozoa</taxon>
        <taxon>Uniplacotomia</taxon>
        <taxon>Trichoplacea</taxon>
        <taxon>Trichoplacidae</taxon>
        <taxon>Trichoplax</taxon>
    </lineage>
</organism>
<dbReference type="AlphaFoldDB" id="B3RVZ9"/>
<evidence type="ECO:0000256" key="1">
    <source>
        <dbReference type="ARBA" id="ARBA00022723"/>
    </source>
</evidence>
<evidence type="ECO:0000256" key="2">
    <source>
        <dbReference type="ARBA" id="ARBA00022771"/>
    </source>
</evidence>
<protein>
    <recommendedName>
        <fullName evidence="10">RING-type domain-containing protein</fullName>
    </recommendedName>
</protein>
<evidence type="ECO:0000259" key="6">
    <source>
        <dbReference type="PROSITE" id="PS50089"/>
    </source>
</evidence>
<dbReference type="InterPro" id="IPR001841">
    <property type="entry name" value="Znf_RING"/>
</dbReference>
<feature type="coiled-coil region" evidence="5">
    <location>
        <begin position="1"/>
        <end position="28"/>
    </location>
</feature>
<evidence type="ECO:0000256" key="4">
    <source>
        <dbReference type="PROSITE-ProRule" id="PRU00175"/>
    </source>
</evidence>
<dbReference type="InterPro" id="IPR013083">
    <property type="entry name" value="Znf_RING/FYVE/PHD"/>
</dbReference>
<dbReference type="eggNOG" id="ENOG502QQF2">
    <property type="taxonomic scope" value="Eukaryota"/>
</dbReference>
<gene>
    <name evidence="8" type="ORF">TRIADDRAFT_23956</name>
</gene>
<evidence type="ECO:0000259" key="7">
    <source>
        <dbReference type="PROSITE" id="PS50908"/>
    </source>
</evidence>
<dbReference type="GO" id="GO:0008270">
    <property type="term" value="F:zinc ion binding"/>
    <property type="evidence" value="ECO:0007669"/>
    <property type="project" value="UniProtKB-KW"/>
</dbReference>
<keyword evidence="1" id="KW-0479">Metal-binding</keyword>
<dbReference type="KEGG" id="tad:TRIADDRAFT_23956"/>
<dbReference type="EMBL" id="DS985244">
    <property type="protein sequence ID" value="EDV25583.1"/>
    <property type="molecule type" value="Genomic_DNA"/>
</dbReference>
<keyword evidence="3" id="KW-0862">Zinc</keyword>
<dbReference type="InterPro" id="IPR016135">
    <property type="entry name" value="UBQ-conjugating_enzyme/RWD"/>
</dbReference>
<keyword evidence="2 4" id="KW-0863">Zinc-finger</keyword>
<sequence>MDNSSDRNRVIQDELQEIKNKLNSLIKESTILTCNTELVQVRIRLTKHKQIVASIQFPANYPHDVLLVEFKSKTISEKILDTLLNLCNSEFKKHKGQKQILYLLHFVHQFIVNNPLCICADEVRHLKNNIVDAQRGDWIKIKQKSSTILLRFQQQRYYIETKLAIPHHYPVACATAEITSTNFPELLKKTLSGFCEEIARKCVEKPLKPNPKDPPFIPQPSLQPVTDYIVNFCRKHAIAKCPICKKLALPENPSQIVTDIEHDSYVERVYCDHLFHYGCLDKHMKKPPFTGGKKCPACSKRIYHDRWKISARTAEDRWAHEQARKRELDEVIDFLS</sequence>
<dbReference type="PROSITE" id="PS50089">
    <property type="entry name" value="ZF_RING_2"/>
    <property type="match status" value="1"/>
</dbReference>
<dbReference type="SUPFAM" id="SSF54495">
    <property type="entry name" value="UBC-like"/>
    <property type="match status" value="1"/>
</dbReference>
<dbReference type="Pfam" id="PF05773">
    <property type="entry name" value="RWD"/>
    <property type="match status" value="1"/>
</dbReference>
<dbReference type="CTD" id="6753335"/>
<dbReference type="InterPro" id="IPR006575">
    <property type="entry name" value="RWD_dom"/>
</dbReference>
<evidence type="ECO:0000256" key="3">
    <source>
        <dbReference type="ARBA" id="ARBA00022833"/>
    </source>
</evidence>
<dbReference type="GeneID" id="6753335"/>
<dbReference type="Gene3D" id="3.30.40.10">
    <property type="entry name" value="Zinc/RING finger domain, C3HC4 (zinc finger)"/>
    <property type="match status" value="1"/>
</dbReference>
<feature type="domain" description="RING-type" evidence="6">
    <location>
        <begin position="241"/>
        <end position="299"/>
    </location>
</feature>